<evidence type="ECO:0000256" key="4">
    <source>
        <dbReference type="ARBA" id="ARBA00022989"/>
    </source>
</evidence>
<dbReference type="PANTHER" id="PTHR35007">
    <property type="entry name" value="INTEGRAL MEMBRANE PROTEIN-RELATED"/>
    <property type="match status" value="1"/>
</dbReference>
<feature type="transmembrane region" description="Helical" evidence="6">
    <location>
        <begin position="65"/>
        <end position="95"/>
    </location>
</feature>
<feature type="transmembrane region" description="Helical" evidence="6">
    <location>
        <begin position="252"/>
        <end position="274"/>
    </location>
</feature>
<keyword evidence="4 6" id="KW-1133">Transmembrane helix</keyword>
<evidence type="ECO:0000256" key="2">
    <source>
        <dbReference type="ARBA" id="ARBA00022475"/>
    </source>
</evidence>
<keyword evidence="5 6" id="KW-0472">Membrane</keyword>
<dbReference type="PANTHER" id="PTHR35007:SF2">
    <property type="entry name" value="PILUS ASSEMBLE PROTEIN"/>
    <property type="match status" value="1"/>
</dbReference>
<evidence type="ECO:0000256" key="5">
    <source>
        <dbReference type="ARBA" id="ARBA00023136"/>
    </source>
</evidence>
<accession>A0A6J7EE81</accession>
<comment type="subcellular location">
    <subcellularLocation>
        <location evidence="1">Cell membrane</location>
        <topology evidence="1">Multi-pass membrane protein</topology>
    </subcellularLocation>
</comment>
<dbReference type="Pfam" id="PF00482">
    <property type="entry name" value="T2SSF"/>
    <property type="match status" value="1"/>
</dbReference>
<evidence type="ECO:0000256" key="3">
    <source>
        <dbReference type="ARBA" id="ARBA00022692"/>
    </source>
</evidence>
<keyword evidence="2" id="KW-1003">Cell membrane</keyword>
<sequence length="288" mass="29900">MGAVIGLVAGLGAVLVLFALTDRRDPSAPSTRARSTGRVTRLVEQSGLPRATALNLIGACIASSLLVGVAALLITAVPMAALIAAAVAGYLPVVLIRRRAGARQKALRSAWPDAVDGLVSAVRAGLSLPEALGQLGTRGPEPLRPAFREFEAEYRATGSFFAALDVLSSGLSDPIADRVVASLRIAREVGGTDLGTVLRTLSTLLREDARTRGDIEARQSWTVSAARLAVAAPWITLALLCSRPEAAGAYSSATGAIVLLVAAALSVTAYRVMLMIGRLPDEPRMVTT</sequence>
<evidence type="ECO:0000259" key="7">
    <source>
        <dbReference type="Pfam" id="PF00482"/>
    </source>
</evidence>
<dbReference type="AlphaFoldDB" id="A0A6J7EE81"/>
<keyword evidence="3 6" id="KW-0812">Transmembrane</keyword>
<proteinExistence type="predicted"/>
<protein>
    <submittedName>
        <fullName evidence="8">Unannotated protein</fullName>
    </submittedName>
</protein>
<dbReference type="GO" id="GO:0005886">
    <property type="term" value="C:plasma membrane"/>
    <property type="evidence" value="ECO:0007669"/>
    <property type="project" value="UniProtKB-SubCell"/>
</dbReference>
<evidence type="ECO:0000256" key="6">
    <source>
        <dbReference type="SAM" id="Phobius"/>
    </source>
</evidence>
<organism evidence="8">
    <name type="scientific">freshwater metagenome</name>
    <dbReference type="NCBI Taxonomy" id="449393"/>
    <lineage>
        <taxon>unclassified sequences</taxon>
        <taxon>metagenomes</taxon>
        <taxon>ecological metagenomes</taxon>
    </lineage>
</organism>
<reference evidence="8" key="1">
    <citation type="submission" date="2020-05" db="EMBL/GenBank/DDBJ databases">
        <authorList>
            <person name="Chiriac C."/>
            <person name="Salcher M."/>
            <person name="Ghai R."/>
            <person name="Kavagutti S V."/>
        </authorList>
    </citation>
    <scope>NUCLEOTIDE SEQUENCE</scope>
</reference>
<feature type="domain" description="Type II secretion system protein GspF" evidence="7">
    <location>
        <begin position="118"/>
        <end position="239"/>
    </location>
</feature>
<name>A0A6J7EE81_9ZZZZ</name>
<evidence type="ECO:0000256" key="1">
    <source>
        <dbReference type="ARBA" id="ARBA00004651"/>
    </source>
</evidence>
<dbReference type="EMBL" id="CAFBLS010000157">
    <property type="protein sequence ID" value="CAB4880491.1"/>
    <property type="molecule type" value="Genomic_DNA"/>
</dbReference>
<gene>
    <name evidence="8" type="ORF">UFOPK3402_01265</name>
</gene>
<dbReference type="InterPro" id="IPR018076">
    <property type="entry name" value="T2SS_GspF_dom"/>
</dbReference>
<feature type="transmembrane region" description="Helical" evidence="6">
    <location>
        <begin position="220"/>
        <end position="240"/>
    </location>
</feature>
<evidence type="ECO:0000313" key="8">
    <source>
        <dbReference type="EMBL" id="CAB4880491.1"/>
    </source>
</evidence>